<comment type="caution">
    <text evidence="1">The sequence shown here is derived from an EMBL/GenBank/DDBJ whole genome shotgun (WGS) entry which is preliminary data.</text>
</comment>
<evidence type="ECO:0000313" key="1">
    <source>
        <dbReference type="EMBL" id="GBP85542.1"/>
    </source>
</evidence>
<sequence length="119" mass="13222">MARAAAAEDRRHQRNDNVRDRRLKVISEALVCGVTCFLRDKDILFPSGCRQRADQPFADTKMSSVRVSGRSFTCDRAALRVGSRPTSAGARPSGAFALDRREPVRCHATGKVGCLYRLR</sequence>
<name>A0A4C1ZDT0_EUMVA</name>
<evidence type="ECO:0000313" key="2">
    <source>
        <dbReference type="Proteomes" id="UP000299102"/>
    </source>
</evidence>
<dbReference type="AlphaFoldDB" id="A0A4C1ZDT0"/>
<dbReference type="EMBL" id="BGZK01001744">
    <property type="protein sequence ID" value="GBP85542.1"/>
    <property type="molecule type" value="Genomic_DNA"/>
</dbReference>
<dbReference type="Proteomes" id="UP000299102">
    <property type="component" value="Unassembled WGS sequence"/>
</dbReference>
<accession>A0A4C1ZDT0</accession>
<organism evidence="1 2">
    <name type="scientific">Eumeta variegata</name>
    <name type="common">Bagworm moth</name>
    <name type="synonym">Eumeta japonica</name>
    <dbReference type="NCBI Taxonomy" id="151549"/>
    <lineage>
        <taxon>Eukaryota</taxon>
        <taxon>Metazoa</taxon>
        <taxon>Ecdysozoa</taxon>
        <taxon>Arthropoda</taxon>
        <taxon>Hexapoda</taxon>
        <taxon>Insecta</taxon>
        <taxon>Pterygota</taxon>
        <taxon>Neoptera</taxon>
        <taxon>Endopterygota</taxon>
        <taxon>Lepidoptera</taxon>
        <taxon>Glossata</taxon>
        <taxon>Ditrysia</taxon>
        <taxon>Tineoidea</taxon>
        <taxon>Psychidae</taxon>
        <taxon>Oiketicinae</taxon>
        <taxon>Eumeta</taxon>
    </lineage>
</organism>
<keyword evidence="2" id="KW-1185">Reference proteome</keyword>
<reference evidence="1 2" key="1">
    <citation type="journal article" date="2019" name="Commun. Biol.">
        <title>The bagworm genome reveals a unique fibroin gene that provides high tensile strength.</title>
        <authorList>
            <person name="Kono N."/>
            <person name="Nakamura H."/>
            <person name="Ohtoshi R."/>
            <person name="Tomita M."/>
            <person name="Numata K."/>
            <person name="Arakawa K."/>
        </authorList>
    </citation>
    <scope>NUCLEOTIDE SEQUENCE [LARGE SCALE GENOMIC DNA]</scope>
</reference>
<gene>
    <name evidence="1" type="ORF">EVAR_58077_1</name>
</gene>
<protein>
    <submittedName>
        <fullName evidence="1">Uncharacterized protein</fullName>
    </submittedName>
</protein>
<proteinExistence type="predicted"/>